<organism evidence="2 3">
    <name type="scientific">Heterostelium pallidum (strain ATCC 26659 / Pp 5 / PN500)</name>
    <name type="common">Cellular slime mold</name>
    <name type="synonym">Polysphondylium pallidum</name>
    <dbReference type="NCBI Taxonomy" id="670386"/>
    <lineage>
        <taxon>Eukaryota</taxon>
        <taxon>Amoebozoa</taxon>
        <taxon>Evosea</taxon>
        <taxon>Eumycetozoa</taxon>
        <taxon>Dictyostelia</taxon>
        <taxon>Acytosteliales</taxon>
        <taxon>Acytosteliaceae</taxon>
        <taxon>Heterostelium</taxon>
    </lineage>
</organism>
<comment type="caution">
    <text evidence="2">The sequence shown here is derived from an EMBL/GenBank/DDBJ whole genome shotgun (WGS) entry which is preliminary data.</text>
</comment>
<evidence type="ECO:0000313" key="3">
    <source>
        <dbReference type="Proteomes" id="UP000001396"/>
    </source>
</evidence>
<accession>D3B8L9</accession>
<evidence type="ECO:0000313" key="2">
    <source>
        <dbReference type="EMBL" id="EFA82387.1"/>
    </source>
</evidence>
<feature type="region of interest" description="Disordered" evidence="1">
    <location>
        <begin position="129"/>
        <end position="192"/>
    </location>
</feature>
<dbReference type="RefSeq" id="XP_020434504.1">
    <property type="nucleotide sequence ID" value="XM_020575709.1"/>
</dbReference>
<name>D3B8L9_HETP5</name>
<evidence type="ECO:0000256" key="1">
    <source>
        <dbReference type="SAM" id="MobiDB-lite"/>
    </source>
</evidence>
<dbReference type="Proteomes" id="UP000001396">
    <property type="component" value="Unassembled WGS sequence"/>
</dbReference>
<feature type="compositionally biased region" description="Acidic residues" evidence="1">
    <location>
        <begin position="135"/>
        <end position="180"/>
    </location>
</feature>
<sequence length="192" mass="22591">MKYQRFIETFHIYLVGIEMSVGHFTIEGKIYSRTEEQSLLAKQEIQQQVKVAINEFSHINHLVICDSMQEGRDDFNQINADSNHTKSKNYIFALDYLEFVEQLRVTRESANQKFDIHLKVDQDQSKDIAEKDNICDSDDNDSDNDENDSDYSRNDDEDYEDYFDDSAFEDSEYEKDDEESFISVKIESNINN</sequence>
<dbReference type="InParanoid" id="D3B8L9"/>
<dbReference type="EMBL" id="ADBJ01000020">
    <property type="protein sequence ID" value="EFA82387.1"/>
    <property type="molecule type" value="Genomic_DNA"/>
</dbReference>
<keyword evidence="3" id="KW-1185">Reference proteome</keyword>
<protein>
    <submittedName>
        <fullName evidence="2">Uncharacterized protein</fullName>
    </submittedName>
</protein>
<dbReference type="GeneID" id="31360299"/>
<reference evidence="2 3" key="1">
    <citation type="journal article" date="2011" name="Genome Res.">
        <title>Phylogeny-wide analysis of social amoeba genomes highlights ancient origins for complex intercellular communication.</title>
        <authorList>
            <person name="Heidel A.J."/>
            <person name="Lawal H.M."/>
            <person name="Felder M."/>
            <person name="Schilde C."/>
            <person name="Helps N.R."/>
            <person name="Tunggal B."/>
            <person name="Rivero F."/>
            <person name="John U."/>
            <person name="Schleicher M."/>
            <person name="Eichinger L."/>
            <person name="Platzer M."/>
            <person name="Noegel A.A."/>
            <person name="Schaap P."/>
            <person name="Gloeckner G."/>
        </authorList>
    </citation>
    <scope>NUCLEOTIDE SEQUENCE [LARGE SCALE GENOMIC DNA]</scope>
    <source>
        <strain evidence="3">ATCC 26659 / Pp 5 / PN500</strain>
    </source>
</reference>
<dbReference type="AlphaFoldDB" id="D3B8L9"/>
<proteinExistence type="predicted"/>
<gene>
    <name evidence="2" type="ORF">PPL_04812</name>
</gene>